<keyword evidence="4" id="KW-1185">Reference proteome</keyword>
<reference evidence="1" key="1">
    <citation type="journal article" date="2014" name="Int. J. Syst. Evol. Microbiol.">
        <title>Complete genome of a new Firmicutes species belonging to the dominant human colonic microbiota ('Ruminococcus bicirculans') reveals two chromosomes and a selective capacity to utilize plant glucans.</title>
        <authorList>
            <consortium name="NISC Comparative Sequencing Program"/>
            <person name="Wegmann U."/>
            <person name="Louis P."/>
            <person name="Goesmann A."/>
            <person name="Henrissat B."/>
            <person name="Duncan S.H."/>
            <person name="Flint H.J."/>
        </authorList>
    </citation>
    <scope>NUCLEOTIDE SEQUENCE</scope>
    <source>
        <strain evidence="1">CGMCC 1.15644</strain>
    </source>
</reference>
<evidence type="ECO:0000313" key="3">
    <source>
        <dbReference type="Proteomes" id="UP000295684"/>
    </source>
</evidence>
<proteinExistence type="predicted"/>
<protein>
    <submittedName>
        <fullName evidence="2">Uncharacterized protein</fullName>
    </submittedName>
</protein>
<reference evidence="1" key="4">
    <citation type="submission" date="2024-05" db="EMBL/GenBank/DDBJ databases">
        <authorList>
            <person name="Sun Q."/>
            <person name="Zhou Y."/>
        </authorList>
    </citation>
    <scope>NUCLEOTIDE SEQUENCE</scope>
    <source>
        <strain evidence="1">CGMCC 1.15644</strain>
    </source>
</reference>
<gene>
    <name evidence="2" type="ORF">EV200_101657</name>
    <name evidence="1" type="ORF">GCM10011413_04090</name>
</gene>
<reference evidence="2 3" key="3">
    <citation type="submission" date="2019-03" db="EMBL/GenBank/DDBJ databases">
        <title>Genomic Encyclopedia of Type Strains, Phase IV (KMG-IV): sequencing the most valuable type-strain genomes for metagenomic binning, comparative biology and taxonomic classification.</title>
        <authorList>
            <person name="Goeker M."/>
        </authorList>
    </citation>
    <scope>NUCLEOTIDE SEQUENCE [LARGE SCALE GENOMIC DNA]</scope>
    <source>
        <strain evidence="2 3">DSM 103236</strain>
    </source>
</reference>
<dbReference type="AlphaFoldDB" id="A0A4R2HLY9"/>
<dbReference type="InterPro" id="IPR023393">
    <property type="entry name" value="START-like_dom_sf"/>
</dbReference>
<comment type="caution">
    <text evidence="2">The sequence shown here is derived from an EMBL/GenBank/DDBJ whole genome shotgun (WGS) entry which is preliminary data.</text>
</comment>
<dbReference type="Proteomes" id="UP000295684">
    <property type="component" value="Unassembled WGS sequence"/>
</dbReference>
<reference evidence="4" key="2">
    <citation type="journal article" date="2019" name="Int. J. Syst. Evol. Microbiol.">
        <title>The Global Catalogue of Microorganisms (GCM) 10K type strain sequencing project: providing services to taxonomists for standard genome sequencing and annotation.</title>
        <authorList>
            <consortium name="The Broad Institute Genomics Platform"/>
            <consortium name="The Broad Institute Genome Sequencing Center for Infectious Disease"/>
            <person name="Wu L."/>
            <person name="Ma J."/>
        </authorList>
    </citation>
    <scope>NUCLEOTIDE SEQUENCE [LARGE SCALE GENOMIC DNA]</scope>
    <source>
        <strain evidence="4">CGMCC 1.15644</strain>
    </source>
</reference>
<evidence type="ECO:0000313" key="2">
    <source>
        <dbReference type="EMBL" id="TCO31209.1"/>
    </source>
</evidence>
<name>A0A4R2HLY9_9SPHI</name>
<dbReference type="EMBL" id="SLWO01000001">
    <property type="protein sequence ID" value="TCO31209.1"/>
    <property type="molecule type" value="Genomic_DNA"/>
</dbReference>
<evidence type="ECO:0000313" key="4">
    <source>
        <dbReference type="Proteomes" id="UP000622648"/>
    </source>
</evidence>
<accession>A0A4R2HLY9</accession>
<dbReference type="Gene3D" id="3.30.530.20">
    <property type="match status" value="1"/>
</dbReference>
<dbReference type="EMBL" id="BMJO01000001">
    <property type="protein sequence ID" value="GGE41384.1"/>
    <property type="molecule type" value="Genomic_DNA"/>
</dbReference>
<dbReference type="Proteomes" id="UP000622648">
    <property type="component" value="Unassembled WGS sequence"/>
</dbReference>
<organism evidence="2 3">
    <name type="scientific">Pedobacter psychrotolerans</name>
    <dbReference type="NCBI Taxonomy" id="1843235"/>
    <lineage>
        <taxon>Bacteria</taxon>
        <taxon>Pseudomonadati</taxon>
        <taxon>Bacteroidota</taxon>
        <taxon>Sphingobacteriia</taxon>
        <taxon>Sphingobacteriales</taxon>
        <taxon>Sphingobacteriaceae</taxon>
        <taxon>Pedobacter</taxon>
    </lineage>
</organism>
<evidence type="ECO:0000313" key="1">
    <source>
        <dbReference type="EMBL" id="GGE41384.1"/>
    </source>
</evidence>
<sequence length="137" mass="15934">MLIETTLTINVPSWAFWKALITKEFVDDRGGYFQCDWAPNSPINWITDKCDDQFCGKVLQVQKLSYLSYIKYQSAVHHQVHALVSYQIWCSNTQISVKVREDLMQNASRAEIAQHVKWLNQHLRKLAVISTKIKHNA</sequence>
<dbReference type="RefSeq" id="WP_132529346.1">
    <property type="nucleotide sequence ID" value="NZ_BMJO01000001.1"/>
</dbReference>